<dbReference type="Pfam" id="PF00166">
    <property type="entry name" value="Cpn10"/>
    <property type="match status" value="1"/>
</dbReference>
<name>A0A1G1VK50_9BACT</name>
<evidence type="ECO:0000256" key="3">
    <source>
        <dbReference type="HAMAP-Rule" id="MF_00580"/>
    </source>
</evidence>
<dbReference type="InterPro" id="IPR037124">
    <property type="entry name" value="Chaperonin_GroES_sf"/>
</dbReference>
<dbReference type="Gene3D" id="2.30.33.40">
    <property type="entry name" value="GroES chaperonin"/>
    <property type="match status" value="1"/>
</dbReference>
<dbReference type="PANTHER" id="PTHR10772">
    <property type="entry name" value="10 KDA HEAT SHOCK PROTEIN"/>
    <property type="match status" value="1"/>
</dbReference>
<dbReference type="AlphaFoldDB" id="A0A1G1VK50"/>
<dbReference type="GO" id="GO:0051087">
    <property type="term" value="F:protein-folding chaperone binding"/>
    <property type="evidence" value="ECO:0007669"/>
    <property type="project" value="TreeGrafter"/>
</dbReference>
<dbReference type="HAMAP" id="MF_00580">
    <property type="entry name" value="CH10"/>
    <property type="match status" value="1"/>
</dbReference>
<accession>A0A1G1VK50</accession>
<comment type="subcellular location">
    <subcellularLocation>
        <location evidence="3">Cytoplasm</location>
    </subcellularLocation>
</comment>
<evidence type="ECO:0000256" key="2">
    <source>
        <dbReference type="ARBA" id="ARBA00023186"/>
    </source>
</evidence>
<protein>
    <recommendedName>
        <fullName evidence="3">Co-chaperonin GroES</fullName>
    </recommendedName>
    <alternativeName>
        <fullName evidence="3">10 kDa chaperonin</fullName>
    </alternativeName>
    <alternativeName>
        <fullName evidence="3">Chaperonin-10</fullName>
        <shortName evidence="3">Cpn10</shortName>
    </alternativeName>
</protein>
<dbReference type="InterPro" id="IPR020818">
    <property type="entry name" value="Chaperonin_GroES"/>
</dbReference>
<proteinExistence type="inferred from homology"/>
<dbReference type="InterPro" id="IPR011032">
    <property type="entry name" value="GroES-like_sf"/>
</dbReference>
<dbReference type="PRINTS" id="PR00297">
    <property type="entry name" value="CHAPERONIN10"/>
</dbReference>
<dbReference type="GO" id="GO:0051082">
    <property type="term" value="F:unfolded protein binding"/>
    <property type="evidence" value="ECO:0007669"/>
    <property type="project" value="TreeGrafter"/>
</dbReference>
<evidence type="ECO:0000256" key="1">
    <source>
        <dbReference type="ARBA" id="ARBA00006975"/>
    </source>
</evidence>
<dbReference type="GO" id="GO:0046872">
    <property type="term" value="F:metal ion binding"/>
    <property type="evidence" value="ECO:0007669"/>
    <property type="project" value="TreeGrafter"/>
</dbReference>
<dbReference type="CDD" id="cd00320">
    <property type="entry name" value="cpn10"/>
    <property type="match status" value="1"/>
</dbReference>
<comment type="function">
    <text evidence="3 4">Together with the chaperonin GroEL, plays an essential role in assisting protein folding. The GroEL-GroES system forms a nano-cage that allows encapsulation of the non-native substrate proteins and provides a physical environment optimized to promote and accelerate protein folding. GroES binds to the apical surface of the GroEL ring, thereby capping the opening of the GroEL channel.</text>
</comment>
<keyword evidence="3" id="KW-0963">Cytoplasm</keyword>
<gene>
    <name evidence="3" type="primary">groES</name>
    <name evidence="3" type="synonym">groS</name>
    <name evidence="5" type="ORF">A2784_01510</name>
</gene>
<dbReference type="Proteomes" id="UP000177324">
    <property type="component" value="Unassembled WGS sequence"/>
</dbReference>
<keyword evidence="2 3" id="KW-0143">Chaperone</keyword>
<evidence type="ECO:0000313" key="5">
    <source>
        <dbReference type="EMBL" id="OGY15781.1"/>
    </source>
</evidence>
<dbReference type="PANTHER" id="PTHR10772:SF63">
    <property type="entry name" value="20 KDA CHAPERONIN, CHLOROPLASTIC"/>
    <property type="match status" value="1"/>
</dbReference>
<dbReference type="GO" id="GO:0005524">
    <property type="term" value="F:ATP binding"/>
    <property type="evidence" value="ECO:0007669"/>
    <property type="project" value="InterPro"/>
</dbReference>
<dbReference type="SMART" id="SM00883">
    <property type="entry name" value="Cpn10"/>
    <property type="match status" value="1"/>
</dbReference>
<comment type="caution">
    <text evidence="5">The sequence shown here is derived from an EMBL/GenBank/DDBJ whole genome shotgun (WGS) entry which is preliminary data.</text>
</comment>
<dbReference type="STRING" id="1797589.A2784_01510"/>
<dbReference type="FunFam" id="2.30.33.40:FF:000001">
    <property type="entry name" value="10 kDa chaperonin"/>
    <property type="match status" value="1"/>
</dbReference>
<dbReference type="EMBL" id="MHCH01000060">
    <property type="protein sequence ID" value="OGY15781.1"/>
    <property type="molecule type" value="Genomic_DNA"/>
</dbReference>
<organism evidence="5 6">
    <name type="scientific">Candidatus Chisholmbacteria bacterium RIFCSPHIGHO2_01_FULL_48_12</name>
    <dbReference type="NCBI Taxonomy" id="1797589"/>
    <lineage>
        <taxon>Bacteria</taxon>
        <taxon>Candidatus Chisholmiibacteriota</taxon>
    </lineage>
</organism>
<evidence type="ECO:0000256" key="4">
    <source>
        <dbReference type="RuleBase" id="RU000535"/>
    </source>
</evidence>
<sequence>MKTDKKSSPKTKLNLTPTAGYVLVEPVDVQKQTAAGIYLPDSHDEKPQEGIVLAIGGTWVTEHGAKIDAPCHVGQKVIYKKWGGNDVKINNIEYQFLKFEDILAIVN</sequence>
<reference evidence="5 6" key="1">
    <citation type="journal article" date="2016" name="Nat. Commun.">
        <title>Thousands of microbial genomes shed light on interconnected biogeochemical processes in an aquifer system.</title>
        <authorList>
            <person name="Anantharaman K."/>
            <person name="Brown C.T."/>
            <person name="Hug L.A."/>
            <person name="Sharon I."/>
            <person name="Castelle C.J."/>
            <person name="Probst A.J."/>
            <person name="Thomas B.C."/>
            <person name="Singh A."/>
            <person name="Wilkins M.J."/>
            <person name="Karaoz U."/>
            <person name="Brodie E.L."/>
            <person name="Williams K.H."/>
            <person name="Hubbard S.S."/>
            <person name="Banfield J.F."/>
        </authorList>
    </citation>
    <scope>NUCLEOTIDE SEQUENCE [LARGE SCALE GENOMIC DNA]</scope>
</reference>
<comment type="subunit">
    <text evidence="3">Heptamer of 7 subunits arranged in a ring. Interacts with the chaperonin GroEL.</text>
</comment>
<dbReference type="GO" id="GO:0005737">
    <property type="term" value="C:cytoplasm"/>
    <property type="evidence" value="ECO:0007669"/>
    <property type="project" value="UniProtKB-SubCell"/>
</dbReference>
<evidence type="ECO:0000313" key="6">
    <source>
        <dbReference type="Proteomes" id="UP000177324"/>
    </source>
</evidence>
<comment type="similarity">
    <text evidence="1 3 4">Belongs to the GroES chaperonin family.</text>
</comment>
<dbReference type="SUPFAM" id="SSF50129">
    <property type="entry name" value="GroES-like"/>
    <property type="match status" value="1"/>
</dbReference>
<dbReference type="GO" id="GO:0044183">
    <property type="term" value="F:protein folding chaperone"/>
    <property type="evidence" value="ECO:0007669"/>
    <property type="project" value="InterPro"/>
</dbReference>